<organism evidence="3 4">
    <name type="scientific">Klebsormidium nitens</name>
    <name type="common">Green alga</name>
    <name type="synonym">Ulothrix nitens</name>
    <dbReference type="NCBI Taxonomy" id="105231"/>
    <lineage>
        <taxon>Eukaryota</taxon>
        <taxon>Viridiplantae</taxon>
        <taxon>Streptophyta</taxon>
        <taxon>Klebsormidiophyceae</taxon>
        <taxon>Klebsormidiales</taxon>
        <taxon>Klebsormidiaceae</taxon>
        <taxon>Klebsormidium</taxon>
    </lineage>
</organism>
<keyword evidence="1" id="KW-0175">Coiled coil</keyword>
<dbReference type="Proteomes" id="UP000054558">
    <property type="component" value="Unassembled WGS sequence"/>
</dbReference>
<accession>A0A1Y1IJ38</accession>
<evidence type="ECO:0000256" key="1">
    <source>
        <dbReference type="SAM" id="Coils"/>
    </source>
</evidence>
<dbReference type="AlphaFoldDB" id="A0A1Y1IJ38"/>
<feature type="region of interest" description="Disordered" evidence="2">
    <location>
        <begin position="44"/>
        <end position="76"/>
    </location>
</feature>
<evidence type="ECO:0000313" key="3">
    <source>
        <dbReference type="EMBL" id="GAQ90132.1"/>
    </source>
</evidence>
<gene>
    <name evidence="3" type="ORF">KFL_006040040</name>
</gene>
<proteinExistence type="predicted"/>
<evidence type="ECO:0000256" key="2">
    <source>
        <dbReference type="SAM" id="MobiDB-lite"/>
    </source>
</evidence>
<feature type="compositionally biased region" description="Basic and acidic residues" evidence="2">
    <location>
        <begin position="58"/>
        <end position="70"/>
    </location>
</feature>
<protein>
    <submittedName>
        <fullName evidence="3">Uncharacterized protein</fullName>
    </submittedName>
</protein>
<evidence type="ECO:0000313" key="4">
    <source>
        <dbReference type="Proteomes" id="UP000054558"/>
    </source>
</evidence>
<feature type="compositionally biased region" description="Low complexity" evidence="2">
    <location>
        <begin position="258"/>
        <end position="268"/>
    </location>
</feature>
<feature type="coiled-coil region" evidence="1">
    <location>
        <begin position="445"/>
        <end position="472"/>
    </location>
</feature>
<reference evidence="3 4" key="1">
    <citation type="journal article" date="2014" name="Nat. Commun.">
        <title>Klebsormidium flaccidum genome reveals primary factors for plant terrestrial adaptation.</title>
        <authorList>
            <person name="Hori K."/>
            <person name="Maruyama F."/>
            <person name="Fujisawa T."/>
            <person name="Togashi T."/>
            <person name="Yamamoto N."/>
            <person name="Seo M."/>
            <person name="Sato S."/>
            <person name="Yamada T."/>
            <person name="Mori H."/>
            <person name="Tajima N."/>
            <person name="Moriyama T."/>
            <person name="Ikeuchi M."/>
            <person name="Watanabe M."/>
            <person name="Wada H."/>
            <person name="Kobayashi K."/>
            <person name="Saito M."/>
            <person name="Masuda T."/>
            <person name="Sasaki-Sekimoto Y."/>
            <person name="Mashiguchi K."/>
            <person name="Awai K."/>
            <person name="Shimojima M."/>
            <person name="Masuda S."/>
            <person name="Iwai M."/>
            <person name="Nobusawa T."/>
            <person name="Narise T."/>
            <person name="Kondo S."/>
            <person name="Saito H."/>
            <person name="Sato R."/>
            <person name="Murakawa M."/>
            <person name="Ihara Y."/>
            <person name="Oshima-Yamada Y."/>
            <person name="Ohtaka K."/>
            <person name="Satoh M."/>
            <person name="Sonobe K."/>
            <person name="Ishii M."/>
            <person name="Ohtani R."/>
            <person name="Kanamori-Sato M."/>
            <person name="Honoki R."/>
            <person name="Miyazaki D."/>
            <person name="Mochizuki H."/>
            <person name="Umetsu J."/>
            <person name="Higashi K."/>
            <person name="Shibata D."/>
            <person name="Kamiya Y."/>
            <person name="Sato N."/>
            <person name="Nakamura Y."/>
            <person name="Tabata S."/>
            <person name="Ida S."/>
            <person name="Kurokawa K."/>
            <person name="Ohta H."/>
        </authorList>
    </citation>
    <scope>NUCLEOTIDE SEQUENCE [LARGE SCALE GENOMIC DNA]</scope>
    <source>
        <strain evidence="3 4">NIES-2285</strain>
    </source>
</reference>
<keyword evidence="4" id="KW-1185">Reference proteome</keyword>
<sequence>MVSCVWRGACSVVLAIRQCFGLEDVNRQEEDRLAVMDVLLHKALSPSSSTPSPPRGNAELHHQRRTKEGSRPASASMLQKALVKLVPKAKPPPPSTMETPEGSYFALPAADSGVLAPPGGILRRNPGLENAVPQAGTSARPPASKTPVRKQLEEALRHYARLQQELVLEQGARTKQGEQVRVLTRENEELRLKVTTLEGTITGLHAGYQSKLLLLENALQESESKRKEGVSQLSEESGLLPGILTAQSEAPGGDAPFRAPASDGPAASDDARALEEARARIQQLEKELHDSLQMALLPPTAPFPACACRVDRLAEEEARCLESAALARITAGEYVDTRFIKNMTEREQEILLVEAIKQGLVLTKRLANRGIKEEAAASWSLSWNRLLCSVSMGLGDPGYVESGTPAVDDGSPAWSHFVLCPADVNARGRALQERMATVVHMKDKFFASEAKRKRAEETVEQYKRRLHDLEQQLHARTAPAAAQQ</sequence>
<name>A0A1Y1IJ38_KLENI</name>
<feature type="region of interest" description="Disordered" evidence="2">
    <location>
        <begin position="245"/>
        <end position="268"/>
    </location>
</feature>
<dbReference type="EMBL" id="DF237553">
    <property type="protein sequence ID" value="GAQ90132.1"/>
    <property type="molecule type" value="Genomic_DNA"/>
</dbReference>